<proteinExistence type="predicted"/>
<dbReference type="Gene3D" id="3.40.50.12780">
    <property type="entry name" value="N-terminal domain of ligase-like"/>
    <property type="match status" value="1"/>
</dbReference>
<keyword evidence="1" id="KW-0436">Ligase</keyword>
<comment type="caution">
    <text evidence="1">The sequence shown here is derived from an EMBL/GenBank/DDBJ whole genome shotgun (WGS) entry which is preliminary data.</text>
</comment>
<gene>
    <name evidence="1" type="ORF">R4315_06590</name>
</gene>
<organism evidence="1 2">
    <name type="scientific">Rhodococcus oxybenzonivorans</name>
    <dbReference type="NCBI Taxonomy" id="1990687"/>
    <lineage>
        <taxon>Bacteria</taxon>
        <taxon>Bacillati</taxon>
        <taxon>Actinomycetota</taxon>
        <taxon>Actinomycetes</taxon>
        <taxon>Mycobacteriales</taxon>
        <taxon>Nocardiaceae</taxon>
        <taxon>Rhodococcus</taxon>
    </lineage>
</organism>
<dbReference type="SUPFAM" id="SSF56801">
    <property type="entry name" value="Acetyl-CoA synthetase-like"/>
    <property type="match status" value="1"/>
</dbReference>
<dbReference type="Gene3D" id="3.30.300.30">
    <property type="match status" value="1"/>
</dbReference>
<dbReference type="EMBL" id="JAWLUP010000008">
    <property type="protein sequence ID" value="MDV7264214.1"/>
    <property type="molecule type" value="Genomic_DNA"/>
</dbReference>
<dbReference type="AlphaFoldDB" id="A0AAE4UXB3"/>
<accession>A0AAE4UXB3</accession>
<dbReference type="GO" id="GO:0016874">
    <property type="term" value="F:ligase activity"/>
    <property type="evidence" value="ECO:0007669"/>
    <property type="project" value="UniProtKB-KW"/>
</dbReference>
<dbReference type="InterPro" id="IPR045851">
    <property type="entry name" value="AMP-bd_C_sf"/>
</dbReference>
<name>A0AAE4UXB3_9NOCA</name>
<dbReference type="RefSeq" id="WP_317744257.1">
    <property type="nucleotide sequence ID" value="NZ_JAWLUP010000008.1"/>
</dbReference>
<evidence type="ECO:0000313" key="1">
    <source>
        <dbReference type="EMBL" id="MDV7264214.1"/>
    </source>
</evidence>
<dbReference type="Proteomes" id="UP001185863">
    <property type="component" value="Unassembled WGS sequence"/>
</dbReference>
<dbReference type="PANTHER" id="PTHR43845:SF1">
    <property type="entry name" value="BLR5969 PROTEIN"/>
    <property type="match status" value="1"/>
</dbReference>
<protein>
    <submittedName>
        <fullName evidence="1">Phenylacetate--CoA ligase family protein</fullName>
    </submittedName>
</protein>
<evidence type="ECO:0000313" key="2">
    <source>
        <dbReference type="Proteomes" id="UP001185863"/>
    </source>
</evidence>
<dbReference type="PANTHER" id="PTHR43845">
    <property type="entry name" value="BLR5969 PROTEIN"/>
    <property type="match status" value="1"/>
</dbReference>
<reference evidence="1" key="1">
    <citation type="submission" date="2023-10" db="EMBL/GenBank/DDBJ databases">
        <title>Development of a sustainable strategy for remediation of hydrocarbon-contaminated territories based on the waste exchange concept.</title>
        <authorList>
            <person name="Krivoruchko A."/>
        </authorList>
    </citation>
    <scope>NUCLEOTIDE SEQUENCE</scope>
    <source>
        <strain evidence="1">IEGM 68</strain>
    </source>
</reference>
<dbReference type="InterPro" id="IPR042099">
    <property type="entry name" value="ANL_N_sf"/>
</dbReference>
<sequence length="437" mass="47953">MTPASSYPDGALEPEVEFLSREELEAYHDEKLSELARQVYGRAPLITEMWDAAGITPADIRGRADFQAKVPFVTKDMIRAYRSEHQLPFGGLECRDRTALNGVFTSSGTTGDATFFAEEWIDGWSPHWIGASRALYAAGIRPGDYILTGASTMRGPSAQQAQLLGAVPIFVDVYTDGWPKVIEVIEKYRPAYMTLIGLSAVSLLDIGRTRDIKQLFSSFKAVGFAGEPLGTTMREKFREWGITLLTWSTAGDVALCFECPQHDGMHMWEDTGFFEVLDVETGEPVADGGIGELVSTSLCNSIAPLVRYRTEDLVRITRERCACGRTHMRQWPLGRLGDLMMVRGTPVTVSDIWTAVESVPETSAGVFQVVRTGSQMDGLTVRVGYSPETSSTVPDMTDRVGKALWSALGIETNLELMPIDSILATSATGKIQRVVKA</sequence>